<evidence type="ECO:0000256" key="4">
    <source>
        <dbReference type="ARBA" id="ARBA00022695"/>
    </source>
</evidence>
<keyword evidence="4" id="KW-0548">Nucleotidyltransferase</keyword>
<evidence type="ECO:0000256" key="8">
    <source>
        <dbReference type="ARBA" id="ARBA00022842"/>
    </source>
</evidence>
<reference evidence="11" key="1">
    <citation type="submission" date="2012-04" db="EMBL/GenBank/DDBJ databases">
        <title>Finished genome of Dactylococcopsis salina PCC 8305.</title>
        <authorList>
            <consortium name="US DOE Joint Genome Institute"/>
            <person name="Gugger M."/>
            <person name="Coursin T."/>
            <person name="Rippka R."/>
            <person name="Tandeau De Marsac N."/>
            <person name="Huntemann M."/>
            <person name="Wei C.-L."/>
            <person name="Han J."/>
            <person name="Detter J.C."/>
            <person name="Han C."/>
            <person name="Tapia R."/>
            <person name="Daligault H."/>
            <person name="Chen A."/>
            <person name="Krypides N."/>
            <person name="Mavromatis K."/>
            <person name="Markowitz V."/>
            <person name="Szeto E."/>
            <person name="Ivanova N."/>
            <person name="Ovchinnikova G."/>
            <person name="Pagani I."/>
            <person name="Pati A."/>
            <person name="Goodwin L."/>
            <person name="Peters L."/>
            <person name="Pitluck S."/>
            <person name="Woyke T."/>
            <person name="Kerfeld C."/>
        </authorList>
    </citation>
    <scope>NUCLEOTIDE SEQUENCE [LARGE SCALE GENOMIC DNA]</scope>
    <source>
        <strain evidence="11">PCC 8305</strain>
    </source>
</reference>
<dbReference type="eggNOG" id="COG1669">
    <property type="taxonomic scope" value="Bacteria"/>
</dbReference>
<dbReference type="AlphaFoldDB" id="K9Z0E9"/>
<dbReference type="Pfam" id="PF01909">
    <property type="entry name" value="NTP_transf_2"/>
    <property type="match status" value="1"/>
</dbReference>
<dbReference type="EMBL" id="CP003944">
    <property type="protein sequence ID" value="AFZ52060.1"/>
    <property type="molecule type" value="Genomic_DNA"/>
</dbReference>
<organism evidence="11 12">
    <name type="scientific">Dactylococcopsis salina (strain PCC 8305)</name>
    <name type="common">Myxobactron salinum</name>
    <dbReference type="NCBI Taxonomy" id="13035"/>
    <lineage>
        <taxon>Bacteria</taxon>
        <taxon>Bacillati</taxon>
        <taxon>Cyanobacteriota</taxon>
        <taxon>Cyanophyceae</taxon>
        <taxon>Nodosilineales</taxon>
        <taxon>Cymatolegaceae</taxon>
        <taxon>Dactylococcopsis</taxon>
    </lineage>
</organism>
<dbReference type="PANTHER" id="PTHR33571:SF12">
    <property type="entry name" value="BSL3053 PROTEIN"/>
    <property type="match status" value="1"/>
</dbReference>
<dbReference type="InterPro" id="IPR043519">
    <property type="entry name" value="NT_sf"/>
</dbReference>
<evidence type="ECO:0000256" key="9">
    <source>
        <dbReference type="ARBA" id="ARBA00038276"/>
    </source>
</evidence>
<feature type="domain" description="Polymerase nucleotidyl transferase" evidence="10">
    <location>
        <begin position="10"/>
        <end position="95"/>
    </location>
</feature>
<protein>
    <submittedName>
        <fullName evidence="11">Nucleotidyltransferase</fullName>
    </submittedName>
</protein>
<keyword evidence="2" id="KW-1277">Toxin-antitoxin system</keyword>
<dbReference type="Proteomes" id="UP000010482">
    <property type="component" value="Chromosome"/>
</dbReference>
<evidence type="ECO:0000313" key="12">
    <source>
        <dbReference type="Proteomes" id="UP000010482"/>
    </source>
</evidence>
<keyword evidence="6" id="KW-0547">Nucleotide-binding</keyword>
<dbReference type="GO" id="GO:0005524">
    <property type="term" value="F:ATP binding"/>
    <property type="evidence" value="ECO:0007669"/>
    <property type="project" value="UniProtKB-KW"/>
</dbReference>
<keyword evidence="3" id="KW-0808">Transferase</keyword>
<evidence type="ECO:0000256" key="5">
    <source>
        <dbReference type="ARBA" id="ARBA00022723"/>
    </source>
</evidence>
<accession>K9Z0E9</accession>
<evidence type="ECO:0000256" key="3">
    <source>
        <dbReference type="ARBA" id="ARBA00022679"/>
    </source>
</evidence>
<keyword evidence="12" id="KW-1185">Reference proteome</keyword>
<dbReference type="OrthoDB" id="560823at2"/>
<evidence type="ECO:0000259" key="10">
    <source>
        <dbReference type="Pfam" id="PF01909"/>
    </source>
</evidence>
<dbReference type="GO" id="GO:0046872">
    <property type="term" value="F:metal ion binding"/>
    <property type="evidence" value="ECO:0007669"/>
    <property type="project" value="UniProtKB-KW"/>
</dbReference>
<evidence type="ECO:0000256" key="2">
    <source>
        <dbReference type="ARBA" id="ARBA00022649"/>
    </source>
</evidence>
<dbReference type="InterPro" id="IPR052038">
    <property type="entry name" value="Type-VII_TA_antitoxin"/>
</dbReference>
<evidence type="ECO:0000256" key="1">
    <source>
        <dbReference type="ARBA" id="ARBA00001946"/>
    </source>
</evidence>
<name>K9Z0E9_DACS8</name>
<keyword evidence="7" id="KW-0067">ATP-binding</keyword>
<gene>
    <name evidence="11" type="ORF">Dacsa_3578</name>
</gene>
<comment type="similarity">
    <text evidence="9">Belongs to the MntA antitoxin family.</text>
</comment>
<dbReference type="HOGENOM" id="CLU_130257_10_1_3"/>
<evidence type="ECO:0000256" key="7">
    <source>
        <dbReference type="ARBA" id="ARBA00022840"/>
    </source>
</evidence>
<dbReference type="PATRIC" id="fig|13035.3.peg.4058"/>
<evidence type="ECO:0000313" key="11">
    <source>
        <dbReference type="EMBL" id="AFZ52060.1"/>
    </source>
</evidence>
<dbReference type="GO" id="GO:0016779">
    <property type="term" value="F:nucleotidyltransferase activity"/>
    <property type="evidence" value="ECO:0007669"/>
    <property type="project" value="UniProtKB-KW"/>
</dbReference>
<dbReference type="CDD" id="cd05403">
    <property type="entry name" value="NT_KNTase_like"/>
    <property type="match status" value="1"/>
</dbReference>
<proteinExistence type="inferred from homology"/>
<dbReference type="InterPro" id="IPR002934">
    <property type="entry name" value="Polymerase_NTP_transf_dom"/>
</dbReference>
<dbReference type="Gene3D" id="3.30.460.10">
    <property type="entry name" value="Beta Polymerase, domain 2"/>
    <property type="match status" value="1"/>
</dbReference>
<comment type="cofactor">
    <cofactor evidence="1">
        <name>Mg(2+)</name>
        <dbReference type="ChEBI" id="CHEBI:18420"/>
    </cofactor>
</comment>
<dbReference type="KEGG" id="dsl:Dacsa_3578"/>
<dbReference type="PANTHER" id="PTHR33571">
    <property type="entry name" value="SSL8005 PROTEIN"/>
    <property type="match status" value="1"/>
</dbReference>
<keyword evidence="5" id="KW-0479">Metal-binding</keyword>
<evidence type="ECO:0000256" key="6">
    <source>
        <dbReference type="ARBA" id="ARBA00022741"/>
    </source>
</evidence>
<sequence>MNRQIVLSTLKEHLEEINQFGVKSLALFGSTARNEATSHSDLDFLVEFEGAATLDRYMGLKFFLEDLFNKNVDLVTRRSLKSQITEQVLKEAIYVKEHSTISQRYS</sequence>
<dbReference type="STRING" id="13035.Dacsa_3578"/>
<keyword evidence="8" id="KW-0460">Magnesium</keyword>
<dbReference type="SUPFAM" id="SSF81301">
    <property type="entry name" value="Nucleotidyltransferase"/>
    <property type="match status" value="1"/>
</dbReference>